<keyword evidence="1" id="KW-0472">Membrane</keyword>
<protein>
    <submittedName>
        <fullName evidence="2">Cytochrome b561/ferric reductase transmembrane with DOMON related domain-containing protein</fullName>
    </submittedName>
</protein>
<dbReference type="EMBL" id="PKPP01011533">
    <property type="protein sequence ID" value="PWA43963.1"/>
    <property type="molecule type" value="Genomic_DNA"/>
</dbReference>
<dbReference type="Gene3D" id="2.30.29.30">
    <property type="entry name" value="Pleckstrin-homology domain (PH domain)/Phosphotyrosine-binding domain (PTB)"/>
    <property type="match status" value="1"/>
</dbReference>
<feature type="transmembrane region" description="Helical" evidence="1">
    <location>
        <begin position="138"/>
        <end position="157"/>
    </location>
</feature>
<reference evidence="2 3" key="1">
    <citation type="journal article" date="2018" name="Mol. Plant">
        <title>The genome of Artemisia annua provides insight into the evolution of Asteraceae family and artemisinin biosynthesis.</title>
        <authorList>
            <person name="Shen Q."/>
            <person name="Zhang L."/>
            <person name="Liao Z."/>
            <person name="Wang S."/>
            <person name="Yan T."/>
            <person name="Shi P."/>
            <person name="Liu M."/>
            <person name="Fu X."/>
            <person name="Pan Q."/>
            <person name="Wang Y."/>
            <person name="Lv Z."/>
            <person name="Lu X."/>
            <person name="Zhang F."/>
            <person name="Jiang W."/>
            <person name="Ma Y."/>
            <person name="Chen M."/>
            <person name="Hao X."/>
            <person name="Li L."/>
            <person name="Tang Y."/>
            <person name="Lv G."/>
            <person name="Zhou Y."/>
            <person name="Sun X."/>
            <person name="Brodelius P.E."/>
            <person name="Rose J.K.C."/>
            <person name="Tang K."/>
        </authorList>
    </citation>
    <scope>NUCLEOTIDE SEQUENCE [LARGE SCALE GENOMIC DNA]</scope>
    <source>
        <strain evidence="3">cv. Huhao1</strain>
        <tissue evidence="2">Leaf</tissue>
    </source>
</reference>
<keyword evidence="1" id="KW-1133">Transmembrane helix</keyword>
<keyword evidence="3" id="KW-1185">Reference proteome</keyword>
<keyword evidence="1 2" id="KW-0812">Transmembrane</keyword>
<dbReference type="InterPro" id="IPR011993">
    <property type="entry name" value="PH-like_dom_sf"/>
</dbReference>
<dbReference type="AlphaFoldDB" id="A0A2U1L4M8"/>
<sequence length="179" mass="20794">MWWWPGIQSRWYDARRRLRVSTGWCYGSNLLGSGMQLVRGSEANGTRHPNVSMHENEQCERMRTDLLKTSYDERNIGEDIASLKRGACLLKYGHRGKPNFCPFRLSNVMAFFVRPDKDIKHRKYWNWYRHYVGSSWKIGYGFVHATVILTSIILEVLKGKHLASFPKIPISNGSDSLEV</sequence>
<evidence type="ECO:0000313" key="3">
    <source>
        <dbReference type="Proteomes" id="UP000245207"/>
    </source>
</evidence>
<proteinExistence type="predicted"/>
<evidence type="ECO:0000313" key="2">
    <source>
        <dbReference type="EMBL" id="PWA43963.1"/>
    </source>
</evidence>
<comment type="caution">
    <text evidence="2">The sequence shown here is derived from an EMBL/GenBank/DDBJ whole genome shotgun (WGS) entry which is preliminary data.</text>
</comment>
<organism evidence="2 3">
    <name type="scientific">Artemisia annua</name>
    <name type="common">Sweet wormwood</name>
    <dbReference type="NCBI Taxonomy" id="35608"/>
    <lineage>
        <taxon>Eukaryota</taxon>
        <taxon>Viridiplantae</taxon>
        <taxon>Streptophyta</taxon>
        <taxon>Embryophyta</taxon>
        <taxon>Tracheophyta</taxon>
        <taxon>Spermatophyta</taxon>
        <taxon>Magnoliopsida</taxon>
        <taxon>eudicotyledons</taxon>
        <taxon>Gunneridae</taxon>
        <taxon>Pentapetalae</taxon>
        <taxon>asterids</taxon>
        <taxon>campanulids</taxon>
        <taxon>Asterales</taxon>
        <taxon>Asteraceae</taxon>
        <taxon>Asteroideae</taxon>
        <taxon>Anthemideae</taxon>
        <taxon>Artemisiinae</taxon>
        <taxon>Artemisia</taxon>
    </lineage>
</organism>
<dbReference type="OrthoDB" id="19261at2759"/>
<gene>
    <name evidence="2" type="ORF">CTI12_AA510530</name>
</gene>
<accession>A0A2U1L4M8</accession>
<name>A0A2U1L4M8_ARTAN</name>
<dbReference type="Proteomes" id="UP000245207">
    <property type="component" value="Unassembled WGS sequence"/>
</dbReference>
<dbReference type="STRING" id="35608.A0A2U1L4M8"/>
<evidence type="ECO:0000256" key="1">
    <source>
        <dbReference type="SAM" id="Phobius"/>
    </source>
</evidence>